<evidence type="ECO:0000256" key="9">
    <source>
        <dbReference type="ARBA" id="ARBA00023163"/>
    </source>
</evidence>
<sequence length="323" mass="36533">MNTPNRETRFSKKKRSKLRIVLYTLLTVFILFMGTAAYAYWNYKTALKSASTGTNTVSEPVEFNGVENNFGKINVLLLGIDSRGEKNSRTDTIMVAQYDQDTKKSKLVSIMRDSYVDIPGYDEKNRVNAAYSYGGPELLRKTLKENFDIDVQYYALIDFKGFAKVIDEVFPEGVQIDVEKKMSHGLGLTLQPGKQMLHGKELLGYVRFRYDAISDFGRIQRQQKVLQILSDKITSAAGIMKIPSMIGTVQPYIETNLPKSLLFSVATSFLGDKERNFETLRIPENNGFTNEKISINGELSDVLVLSPENLQKNTVALDRFLNN</sequence>
<evidence type="ECO:0000313" key="15">
    <source>
        <dbReference type="Proteomes" id="UP000255326"/>
    </source>
</evidence>
<keyword evidence="15" id="KW-1185">Reference proteome</keyword>
<dbReference type="InterPro" id="IPR004474">
    <property type="entry name" value="LytR_CpsA_psr"/>
</dbReference>
<comment type="caution">
    <text evidence="14">The sequence shown here is derived from an EMBL/GenBank/DDBJ whole genome shotgun (WGS) entry which is preliminary data.</text>
</comment>
<evidence type="ECO:0000256" key="8">
    <source>
        <dbReference type="ARBA" id="ARBA00023136"/>
    </source>
</evidence>
<dbReference type="Gene3D" id="3.40.630.190">
    <property type="entry name" value="LCP protein"/>
    <property type="match status" value="1"/>
</dbReference>
<evidence type="ECO:0000256" key="2">
    <source>
        <dbReference type="ARBA" id="ARBA00006068"/>
    </source>
</evidence>
<evidence type="ECO:0000256" key="5">
    <source>
        <dbReference type="ARBA" id="ARBA00022968"/>
    </source>
</evidence>
<protein>
    <recommendedName>
        <fullName evidence="11">Regulatory protein MsrR</fullName>
    </recommendedName>
</protein>
<dbReference type="GO" id="GO:0071555">
    <property type="term" value="P:cell wall organization"/>
    <property type="evidence" value="ECO:0007669"/>
    <property type="project" value="UniProtKB-KW"/>
</dbReference>
<evidence type="ECO:0000256" key="4">
    <source>
        <dbReference type="ARBA" id="ARBA00022692"/>
    </source>
</evidence>
<comment type="function">
    <text evidence="10">Involved in SarA attenuation. Affects resistance to oxacillin and teicoplanin, as well as the synthesis of virulence factors.</text>
</comment>
<evidence type="ECO:0000256" key="3">
    <source>
        <dbReference type="ARBA" id="ARBA00022475"/>
    </source>
</evidence>
<evidence type="ECO:0000256" key="12">
    <source>
        <dbReference type="SAM" id="Phobius"/>
    </source>
</evidence>
<dbReference type="RefSeq" id="WP_114746701.1">
    <property type="nucleotide sequence ID" value="NZ_QQAY01000014.1"/>
</dbReference>
<evidence type="ECO:0000256" key="11">
    <source>
        <dbReference type="ARBA" id="ARBA00040752"/>
    </source>
</evidence>
<comment type="subcellular location">
    <subcellularLocation>
        <location evidence="1">Cell membrane</location>
        <topology evidence="1">Single-pass type II membrane protein</topology>
    </subcellularLocation>
</comment>
<reference evidence="14 15" key="1">
    <citation type="submission" date="2018-07" db="EMBL/GenBank/DDBJ databases">
        <title>Genomic Encyclopedia of Type Strains, Phase IV (KMG-IV): sequencing the most valuable type-strain genomes for metagenomic binning, comparative biology and taxonomic classification.</title>
        <authorList>
            <person name="Goeker M."/>
        </authorList>
    </citation>
    <scope>NUCLEOTIDE SEQUENCE [LARGE SCALE GENOMIC DNA]</scope>
    <source>
        <strain evidence="14 15">DSM 25281</strain>
    </source>
</reference>
<comment type="similarity">
    <text evidence="2">Belongs to the LytR/CpsA/Psr (LCP) family.</text>
</comment>
<keyword evidence="9" id="KW-0804">Transcription</keyword>
<proteinExistence type="inferred from homology"/>
<keyword evidence="7" id="KW-0805">Transcription regulation</keyword>
<evidence type="ECO:0000256" key="10">
    <source>
        <dbReference type="ARBA" id="ARBA00037178"/>
    </source>
</evidence>
<evidence type="ECO:0000313" key="14">
    <source>
        <dbReference type="EMBL" id="RDI39938.1"/>
    </source>
</evidence>
<dbReference type="InterPro" id="IPR050922">
    <property type="entry name" value="LytR/CpsA/Psr_CW_biosynth"/>
</dbReference>
<dbReference type="Pfam" id="PF03816">
    <property type="entry name" value="LytR_cpsA_psr"/>
    <property type="match status" value="1"/>
</dbReference>
<dbReference type="EMBL" id="QQAY01000014">
    <property type="protein sequence ID" value="RDI39938.1"/>
    <property type="molecule type" value="Genomic_DNA"/>
</dbReference>
<name>A0A370G828_9BACI</name>
<accession>A0A370G828</accession>
<keyword evidence="6 12" id="KW-1133">Transmembrane helix</keyword>
<dbReference type="OrthoDB" id="9782542at2"/>
<evidence type="ECO:0000256" key="1">
    <source>
        <dbReference type="ARBA" id="ARBA00004401"/>
    </source>
</evidence>
<gene>
    <name evidence="14" type="ORF">DFR59_11497</name>
</gene>
<keyword evidence="5" id="KW-0735">Signal-anchor</keyword>
<keyword evidence="8 12" id="KW-0472">Membrane</keyword>
<dbReference type="AlphaFoldDB" id="A0A370G828"/>
<evidence type="ECO:0000256" key="7">
    <source>
        <dbReference type="ARBA" id="ARBA00023015"/>
    </source>
</evidence>
<keyword evidence="4 12" id="KW-0812">Transmembrane</keyword>
<evidence type="ECO:0000256" key="6">
    <source>
        <dbReference type="ARBA" id="ARBA00022989"/>
    </source>
</evidence>
<dbReference type="NCBIfam" id="TIGR00350">
    <property type="entry name" value="lytR_cpsA_psr"/>
    <property type="match status" value="1"/>
</dbReference>
<dbReference type="Proteomes" id="UP000255326">
    <property type="component" value="Unassembled WGS sequence"/>
</dbReference>
<feature type="domain" description="Cell envelope-related transcriptional attenuator" evidence="13">
    <location>
        <begin position="89"/>
        <end position="234"/>
    </location>
</feature>
<feature type="transmembrane region" description="Helical" evidence="12">
    <location>
        <begin position="20"/>
        <end position="41"/>
    </location>
</feature>
<dbReference type="PANTHER" id="PTHR33392">
    <property type="entry name" value="POLYISOPRENYL-TEICHOIC ACID--PEPTIDOGLYCAN TEICHOIC ACID TRANSFERASE TAGU"/>
    <property type="match status" value="1"/>
</dbReference>
<keyword evidence="3" id="KW-1003">Cell membrane</keyword>
<organism evidence="14 15">
    <name type="scientific">Falsibacillus pallidus</name>
    <dbReference type="NCBI Taxonomy" id="493781"/>
    <lineage>
        <taxon>Bacteria</taxon>
        <taxon>Bacillati</taxon>
        <taxon>Bacillota</taxon>
        <taxon>Bacilli</taxon>
        <taxon>Bacillales</taxon>
        <taxon>Bacillaceae</taxon>
        <taxon>Falsibacillus</taxon>
    </lineage>
</organism>
<evidence type="ECO:0000259" key="13">
    <source>
        <dbReference type="Pfam" id="PF03816"/>
    </source>
</evidence>
<dbReference type="PANTHER" id="PTHR33392:SF8">
    <property type="entry name" value="REGULATORY PROTEIN MSRR"/>
    <property type="match status" value="1"/>
</dbReference>
<dbReference type="GO" id="GO:0005886">
    <property type="term" value="C:plasma membrane"/>
    <property type="evidence" value="ECO:0007669"/>
    <property type="project" value="UniProtKB-SubCell"/>
</dbReference>